<dbReference type="RefSeq" id="WP_264807903.1">
    <property type="nucleotide sequence ID" value="NZ_CP110226.1"/>
</dbReference>
<sequence>MSKISIDIGNSGLSSNLPFPFFNDINNLFIYDDFTKSILIYSQLDSTFSEMISFSNENRFEISDMQSFIVTDLGLFTFSPNHIIHVNKSGDINKILVEDLVNKESGEFLDYEYKIQFNFTFGNNISSFNDKNGVLYFLLKKNDNYKIAEYNIHSPRETRLIDVIDNGLIAEHKIGNQFTGKVSLSNAVTPILTYANDKLIISYPFENYLQVLDLNTNKIIKVTPNSTLYPNSKVKQVILKDQLAEFVSKIKDWNNDYSFGPAYWNEQNRVYYRVVKGESSHLNPFDGDLYITFFNESFDLINDEEISKSNRHTFEYFGSPEALFVKQISDSEDDLNYTKISM</sequence>
<accession>A0ABY6MGI3</accession>
<dbReference type="EMBL" id="CP110226">
    <property type="protein sequence ID" value="UZD21431.1"/>
    <property type="molecule type" value="Genomic_DNA"/>
</dbReference>
<evidence type="ECO:0000313" key="2">
    <source>
        <dbReference type="Proteomes" id="UP001163156"/>
    </source>
</evidence>
<evidence type="ECO:0000313" key="1">
    <source>
        <dbReference type="EMBL" id="UZD21431.1"/>
    </source>
</evidence>
<keyword evidence="2" id="KW-1185">Reference proteome</keyword>
<name>A0ABY6MGI3_9BACT</name>
<dbReference type="Proteomes" id="UP001163156">
    <property type="component" value="Chromosome"/>
</dbReference>
<organism evidence="1 2">
    <name type="scientific">Algoriphagus halophytocola</name>
    <dbReference type="NCBI Taxonomy" id="2991499"/>
    <lineage>
        <taxon>Bacteria</taxon>
        <taxon>Pseudomonadati</taxon>
        <taxon>Bacteroidota</taxon>
        <taxon>Cytophagia</taxon>
        <taxon>Cytophagales</taxon>
        <taxon>Cyclobacteriaceae</taxon>
        <taxon>Algoriphagus</taxon>
    </lineage>
</organism>
<proteinExistence type="predicted"/>
<evidence type="ECO:0008006" key="3">
    <source>
        <dbReference type="Google" id="ProtNLM"/>
    </source>
</evidence>
<gene>
    <name evidence="1" type="ORF">OM944_12235</name>
</gene>
<protein>
    <recommendedName>
        <fullName evidence="3">6-bladed beta-propeller</fullName>
    </recommendedName>
</protein>
<reference evidence="1" key="1">
    <citation type="submission" date="2022-10" db="EMBL/GenBank/DDBJ databases">
        <title>Algoriphagus sp. a novel bacteria isolate from halophytes salicornia europaea.</title>
        <authorList>
            <person name="Peng Y."/>
            <person name="Jiang L."/>
            <person name="Lee J."/>
        </authorList>
    </citation>
    <scope>NUCLEOTIDE SEQUENCE</scope>
    <source>
        <strain evidence="1">TR-M5</strain>
    </source>
</reference>